<sequence>MNKKHQLKTLLLTAITLLALSSFILYQQNKPTLYLIGDSTVKNSKDKGDGGLWGWGHYIGAYFDQNKINVENDALGGTSSRTFQSKGLWDAVLVKLKKGDYVMMQFGHNDSSPLDDTARARGTIKGVGEESKEIYNPILKKQEVVHTYGWYMRKFVNEAKAKGATAIVCSPIPRNEWKDGKVVRSVNSYGQWAQEVAKQTNASFIDLNSITADKYDRLGAEKVKEFFPGDHTHTNEAGAILNAESVVAGLKELKNCSLNEYLLKK</sequence>
<comment type="similarity">
    <text evidence="1">Belongs to the 'GDSL' lipolytic enzyme family.</text>
</comment>
<dbReference type="InterPro" id="IPR037459">
    <property type="entry name" value="RhgT-like"/>
</dbReference>
<proteinExistence type="inferred from homology"/>
<dbReference type="CDD" id="cd01821">
    <property type="entry name" value="Rhamnogalacturan_acetylesterase_like"/>
    <property type="match status" value="1"/>
</dbReference>
<reference evidence="4 5" key="1">
    <citation type="submission" date="2019-12" db="EMBL/GenBank/DDBJ databases">
        <title>Mucilaginibacter sp. HMF7410 genome sequencing and assembly.</title>
        <authorList>
            <person name="Kang H."/>
            <person name="Cha I."/>
            <person name="Kim H."/>
            <person name="Joh K."/>
        </authorList>
    </citation>
    <scope>NUCLEOTIDE SEQUENCE [LARGE SCALE GENOMIC DNA]</scope>
    <source>
        <strain evidence="4 5">HMF7410</strain>
    </source>
</reference>
<evidence type="ECO:0000313" key="5">
    <source>
        <dbReference type="Proteomes" id="UP000462014"/>
    </source>
</evidence>
<organism evidence="4 5">
    <name type="scientific">Mucilaginibacter arboris</name>
    <dbReference type="NCBI Taxonomy" id="2682090"/>
    <lineage>
        <taxon>Bacteria</taxon>
        <taxon>Pseudomonadati</taxon>
        <taxon>Bacteroidota</taxon>
        <taxon>Sphingobacteriia</taxon>
        <taxon>Sphingobacteriales</taxon>
        <taxon>Sphingobacteriaceae</taxon>
        <taxon>Mucilaginibacter</taxon>
    </lineage>
</organism>
<comment type="caution">
    <text evidence="4">The sequence shown here is derived from an EMBL/GenBank/DDBJ whole genome shotgun (WGS) entry which is preliminary data.</text>
</comment>
<dbReference type="GO" id="GO:0016788">
    <property type="term" value="F:hydrolase activity, acting on ester bonds"/>
    <property type="evidence" value="ECO:0007669"/>
    <property type="project" value="UniProtKB-ARBA"/>
</dbReference>
<dbReference type="InterPro" id="IPR013830">
    <property type="entry name" value="SGNH_hydro"/>
</dbReference>
<keyword evidence="5" id="KW-1185">Reference proteome</keyword>
<dbReference type="EMBL" id="WPIK01000003">
    <property type="protein sequence ID" value="MVN20812.1"/>
    <property type="molecule type" value="Genomic_DNA"/>
</dbReference>
<dbReference type="AlphaFoldDB" id="A0A7K1SU08"/>
<dbReference type="PANTHER" id="PTHR43695:SF1">
    <property type="entry name" value="RHAMNOGALACTURONAN ACETYLESTERASE"/>
    <property type="match status" value="1"/>
</dbReference>
<dbReference type="Proteomes" id="UP000462014">
    <property type="component" value="Unassembled WGS sequence"/>
</dbReference>
<gene>
    <name evidence="4" type="ORF">GO621_04605</name>
</gene>
<protein>
    <submittedName>
        <fullName evidence="4">Lysophospholipase</fullName>
    </submittedName>
</protein>
<evidence type="ECO:0000313" key="4">
    <source>
        <dbReference type="EMBL" id="MVN20812.1"/>
    </source>
</evidence>
<keyword evidence="2" id="KW-0378">Hydrolase</keyword>
<name>A0A7K1SU08_9SPHI</name>
<evidence type="ECO:0000256" key="1">
    <source>
        <dbReference type="ARBA" id="ARBA00008668"/>
    </source>
</evidence>
<dbReference type="SUPFAM" id="SSF52266">
    <property type="entry name" value="SGNH hydrolase"/>
    <property type="match status" value="1"/>
</dbReference>
<feature type="domain" description="SGNH hydrolase-type esterase" evidence="3">
    <location>
        <begin position="35"/>
        <end position="238"/>
    </location>
</feature>
<dbReference type="RefSeq" id="WP_157564606.1">
    <property type="nucleotide sequence ID" value="NZ_WPIK01000003.1"/>
</dbReference>
<dbReference type="Gene3D" id="3.40.50.1110">
    <property type="entry name" value="SGNH hydrolase"/>
    <property type="match status" value="1"/>
</dbReference>
<dbReference type="InterPro" id="IPR036514">
    <property type="entry name" value="SGNH_hydro_sf"/>
</dbReference>
<accession>A0A7K1SU08</accession>
<evidence type="ECO:0000259" key="3">
    <source>
        <dbReference type="Pfam" id="PF13472"/>
    </source>
</evidence>
<dbReference type="Pfam" id="PF13472">
    <property type="entry name" value="Lipase_GDSL_2"/>
    <property type="match status" value="1"/>
</dbReference>
<dbReference type="PANTHER" id="PTHR43695">
    <property type="entry name" value="PUTATIVE (AFU_ORTHOLOGUE AFUA_2G17250)-RELATED"/>
    <property type="match status" value="1"/>
</dbReference>
<evidence type="ECO:0000256" key="2">
    <source>
        <dbReference type="ARBA" id="ARBA00022801"/>
    </source>
</evidence>